<gene>
    <name evidence="5" type="ORF">LCOR_09068.1</name>
</gene>
<dbReference type="SUPFAM" id="SSF56801">
    <property type="entry name" value="Acetyl-CoA synthetase-like"/>
    <property type="match status" value="1"/>
</dbReference>
<accession>A0A068S868</accession>
<dbReference type="InterPro" id="IPR042099">
    <property type="entry name" value="ANL_N_sf"/>
</dbReference>
<dbReference type="InterPro" id="IPR025110">
    <property type="entry name" value="AMP-bd_C"/>
</dbReference>
<dbReference type="Pfam" id="PF00501">
    <property type="entry name" value="AMP-binding"/>
    <property type="match status" value="1"/>
</dbReference>
<dbReference type="InterPro" id="IPR045851">
    <property type="entry name" value="AMP-bd_C_sf"/>
</dbReference>
<dbReference type="Gene3D" id="3.40.50.12780">
    <property type="entry name" value="N-terminal domain of ligase-like"/>
    <property type="match status" value="1"/>
</dbReference>
<comment type="similarity">
    <text evidence="1">Belongs to the ATP-dependent AMP-binding enzyme family.</text>
</comment>
<dbReference type="InterPro" id="IPR020845">
    <property type="entry name" value="AMP-binding_CS"/>
</dbReference>
<dbReference type="Proteomes" id="UP000027586">
    <property type="component" value="Unassembled WGS sequence"/>
</dbReference>
<dbReference type="AlphaFoldDB" id="A0A068S868"/>
<feature type="domain" description="AMP-binding enzyme C-terminal" evidence="4">
    <location>
        <begin position="439"/>
        <end position="518"/>
    </location>
</feature>
<keyword evidence="2" id="KW-0436">Ligase</keyword>
<dbReference type="GO" id="GO:0016405">
    <property type="term" value="F:CoA-ligase activity"/>
    <property type="evidence" value="ECO:0007669"/>
    <property type="project" value="TreeGrafter"/>
</dbReference>
<dbReference type="PANTHER" id="PTHR24096">
    <property type="entry name" value="LONG-CHAIN-FATTY-ACID--COA LIGASE"/>
    <property type="match status" value="1"/>
</dbReference>
<dbReference type="Pfam" id="PF13193">
    <property type="entry name" value="AMP-binding_C"/>
    <property type="match status" value="1"/>
</dbReference>
<sequence length="540" mass="59677">MPVFSSKLPSIPPYKEGIVQTLFRQKDNNDNLDLPCYIDAVTNKSLTFKEVRDMSLEFGAGLQDVFGFQKDDVLAVYAPNTIDYAVVLFGTLVAGGVVSPANPNYTVDELVHQLSETQAKVVIAHPSNIKTAIAAAKQVPSVRHFMVFGDQSVGDVHPYNRVLLGKRKAEPIPRNADDLAYLCFSSGTTGKSKGVMTSHDNILANISQFLQMESKYFTPENRHLGVLPCFHMFALNLILHVPFYTRTPVYLLPRFDLVGFCNTIQKQKITFSCCVPPMLLLLAKSPEVPKYDLSSLLSIVVGAAPLDADLTRAVIRRLPQVRIKQGYGLTETSPVTSMQPDYQIVDGATGILAPDTLVKVVDEDGNERGIGERGELWVKGRQIMKGYINRPEETARSIDADGYFHTGDVAVIDKDGNIFIVDRIKELIKYKGFQVAPAELEALLLKNPLVADAAVIGVYDEEQATEIPRAYVVVKPGVEQDDKTANAIKTFIAEQVISYKQIKSLVFRPEIPKSPTGKILRKILREEVKQEAAAKVKAKL</sequence>
<dbReference type="FunFam" id="3.40.50.12780:FF:000003">
    <property type="entry name" value="Long-chain-fatty-acid--CoA ligase FadD"/>
    <property type="match status" value="1"/>
</dbReference>
<comment type="caution">
    <text evidence="5">The sequence shown here is derived from an EMBL/GenBank/DDBJ whole genome shotgun (WGS) entry which is preliminary data.</text>
</comment>
<dbReference type="STRING" id="1263082.A0A068S868"/>
<evidence type="ECO:0000313" key="5">
    <source>
        <dbReference type="EMBL" id="CDH58195.1"/>
    </source>
</evidence>
<name>A0A068S868_9FUNG</name>
<dbReference type="PROSITE" id="PS00455">
    <property type="entry name" value="AMP_BINDING"/>
    <property type="match status" value="1"/>
</dbReference>
<dbReference type="InterPro" id="IPR000873">
    <property type="entry name" value="AMP-dep_synth/lig_dom"/>
</dbReference>
<evidence type="ECO:0000256" key="2">
    <source>
        <dbReference type="ARBA" id="ARBA00022598"/>
    </source>
</evidence>
<dbReference type="OrthoDB" id="1898221at2759"/>
<evidence type="ECO:0000313" key="6">
    <source>
        <dbReference type="Proteomes" id="UP000027586"/>
    </source>
</evidence>
<dbReference type="EMBL" id="CBTN010000054">
    <property type="protein sequence ID" value="CDH58195.1"/>
    <property type="molecule type" value="Genomic_DNA"/>
</dbReference>
<evidence type="ECO:0000259" key="3">
    <source>
        <dbReference type="Pfam" id="PF00501"/>
    </source>
</evidence>
<dbReference type="CDD" id="cd05911">
    <property type="entry name" value="Firefly_Luc_like"/>
    <property type="match status" value="1"/>
</dbReference>
<proteinExistence type="inferred from homology"/>
<protein>
    <submittedName>
        <fullName evidence="5">4-coumarate-ligase 2</fullName>
    </submittedName>
</protein>
<evidence type="ECO:0000256" key="1">
    <source>
        <dbReference type="ARBA" id="ARBA00006432"/>
    </source>
</evidence>
<feature type="domain" description="AMP-dependent synthetase/ligase" evidence="3">
    <location>
        <begin position="31"/>
        <end position="387"/>
    </location>
</feature>
<evidence type="ECO:0000259" key="4">
    <source>
        <dbReference type="Pfam" id="PF13193"/>
    </source>
</evidence>
<keyword evidence="6" id="KW-1185">Reference proteome</keyword>
<dbReference type="PANTHER" id="PTHR24096:SF149">
    <property type="entry name" value="AMP-BINDING DOMAIN-CONTAINING PROTEIN-RELATED"/>
    <property type="match status" value="1"/>
</dbReference>
<organism evidence="5 6">
    <name type="scientific">Lichtheimia corymbifera JMRC:FSU:9682</name>
    <dbReference type="NCBI Taxonomy" id="1263082"/>
    <lineage>
        <taxon>Eukaryota</taxon>
        <taxon>Fungi</taxon>
        <taxon>Fungi incertae sedis</taxon>
        <taxon>Mucoromycota</taxon>
        <taxon>Mucoromycotina</taxon>
        <taxon>Mucoromycetes</taxon>
        <taxon>Mucorales</taxon>
        <taxon>Lichtheimiaceae</taxon>
        <taxon>Lichtheimia</taxon>
    </lineage>
</organism>
<dbReference type="VEuPathDB" id="FungiDB:LCOR_09068.1"/>
<dbReference type="Gene3D" id="3.30.300.30">
    <property type="match status" value="1"/>
</dbReference>
<reference evidence="5" key="1">
    <citation type="submission" date="2013-08" db="EMBL/GenBank/DDBJ databases">
        <title>Gene expansion shapes genome architecture in the human pathogen Lichtheimia corymbifera: an evolutionary genomics analysis in the ancient terrestrial Mucorales (Mucoromycotina).</title>
        <authorList>
            <person name="Schwartze V.U."/>
            <person name="Winter S."/>
            <person name="Shelest E."/>
            <person name="Marcet-Houben M."/>
            <person name="Horn F."/>
            <person name="Wehner S."/>
            <person name="Hoffmann K."/>
            <person name="Riege K."/>
            <person name="Sammeth M."/>
            <person name="Nowrousian M."/>
            <person name="Valiante V."/>
            <person name="Linde J."/>
            <person name="Jacobsen I.D."/>
            <person name="Marz M."/>
            <person name="Brakhage A.A."/>
            <person name="Gabaldon T."/>
            <person name="Bocker S."/>
            <person name="Voigt K."/>
        </authorList>
    </citation>
    <scope>NUCLEOTIDE SEQUENCE [LARGE SCALE GENOMIC DNA]</scope>
    <source>
        <strain evidence="5">FSU 9682</strain>
    </source>
</reference>